<dbReference type="SFLD" id="SFLDS00003">
    <property type="entry name" value="Haloacid_Dehalogenase"/>
    <property type="match status" value="1"/>
</dbReference>
<proteinExistence type="predicted"/>
<dbReference type="Proteomes" id="UP001140453">
    <property type="component" value="Unassembled WGS sequence"/>
</dbReference>
<reference evidence="1" key="1">
    <citation type="submission" date="2022-10" db="EMBL/GenBank/DDBJ databases">
        <title>Tapping the CABI collections for fungal endophytes: first genome assemblies for Collariella, Neodidymelliopsis, Ascochyta clinopodiicola, Didymella pomorum, Didymosphaeria variabile, Neocosmospora piperis and Neocucurbitaria cava.</title>
        <authorList>
            <person name="Hill R."/>
        </authorList>
    </citation>
    <scope>NUCLEOTIDE SEQUENCE</scope>
    <source>
        <strain evidence="1">IMI 355082</strain>
    </source>
</reference>
<comment type="caution">
    <text evidence="1">The sequence shown here is derived from an EMBL/GenBank/DDBJ whole genome shotgun (WGS) entry which is preliminary data.</text>
</comment>
<sequence>MLPEEQPVEYILDGIDAVMASTNQPKVILFDIGGVVVVSPFQSILDYELSLGIPPGWVNYSISKTSPHGFWHLLETGQIPLDDKFFHGFSRDLHNPELWKSFYQSQRAKNPTLPKQIPPVPQLDAEWLFNDMMSSARHPDPWMYPALKKLKASGKYIVAALSNTVIFPPDHELHQPDLSQDPVRGLFDVFVSSAHVGMRKPDPKIYQHAVQKVDEFARQNGDLPRGRELAWEQGVKAEDVLFLDDIGANLKAAKQAGFRTIKVNLGRAFEAVEELEKVTGLELAGSHPKVAIKPRLKASGKARI</sequence>
<dbReference type="InterPro" id="IPR023214">
    <property type="entry name" value="HAD_sf"/>
</dbReference>
<dbReference type="InterPro" id="IPR052898">
    <property type="entry name" value="ACAD10-like"/>
</dbReference>
<evidence type="ECO:0000313" key="2">
    <source>
        <dbReference type="Proteomes" id="UP001140453"/>
    </source>
</evidence>
<evidence type="ECO:0000313" key="1">
    <source>
        <dbReference type="EMBL" id="KAJ4396662.1"/>
    </source>
</evidence>
<dbReference type="EMBL" id="JAPEVB010000001">
    <property type="protein sequence ID" value="KAJ4396662.1"/>
    <property type="molecule type" value="Genomic_DNA"/>
</dbReference>
<gene>
    <name evidence="1" type="ORF">N0V93_000883</name>
</gene>
<organism evidence="1 2">
    <name type="scientific">Gnomoniopsis smithogilvyi</name>
    <dbReference type="NCBI Taxonomy" id="1191159"/>
    <lineage>
        <taxon>Eukaryota</taxon>
        <taxon>Fungi</taxon>
        <taxon>Dikarya</taxon>
        <taxon>Ascomycota</taxon>
        <taxon>Pezizomycotina</taxon>
        <taxon>Sordariomycetes</taxon>
        <taxon>Sordariomycetidae</taxon>
        <taxon>Diaporthales</taxon>
        <taxon>Gnomoniaceae</taxon>
        <taxon>Gnomoniopsis</taxon>
    </lineage>
</organism>
<dbReference type="PANTHER" id="PTHR47829">
    <property type="entry name" value="HYDROLASE, PUTATIVE (AFU_ORTHOLOGUE AFUA_1G12880)-RELATED"/>
    <property type="match status" value="1"/>
</dbReference>
<dbReference type="SFLD" id="SFLDG01129">
    <property type="entry name" value="C1.5:_HAD__Beta-PGM__Phosphata"/>
    <property type="match status" value="1"/>
</dbReference>
<dbReference type="OrthoDB" id="1694274at2759"/>
<dbReference type="InterPro" id="IPR023198">
    <property type="entry name" value="PGP-like_dom2"/>
</dbReference>
<protein>
    <recommendedName>
        <fullName evidence="3">Epoxide hydrolase</fullName>
    </recommendedName>
</protein>
<dbReference type="PANTHER" id="PTHR47829:SF1">
    <property type="entry name" value="HAD FAMILY PHOSPHATASE"/>
    <property type="match status" value="1"/>
</dbReference>
<dbReference type="Gene3D" id="1.10.150.240">
    <property type="entry name" value="Putative phosphatase, domain 2"/>
    <property type="match status" value="1"/>
</dbReference>
<name>A0A9W9D0N6_9PEZI</name>
<evidence type="ECO:0008006" key="3">
    <source>
        <dbReference type="Google" id="ProtNLM"/>
    </source>
</evidence>
<keyword evidence="2" id="KW-1185">Reference proteome</keyword>
<dbReference type="InterPro" id="IPR036412">
    <property type="entry name" value="HAD-like_sf"/>
</dbReference>
<dbReference type="Pfam" id="PF00702">
    <property type="entry name" value="Hydrolase"/>
    <property type="match status" value="1"/>
</dbReference>
<dbReference type="Gene3D" id="3.40.50.1000">
    <property type="entry name" value="HAD superfamily/HAD-like"/>
    <property type="match status" value="1"/>
</dbReference>
<dbReference type="CDD" id="cd02603">
    <property type="entry name" value="HAD_sEH-N_like"/>
    <property type="match status" value="1"/>
</dbReference>
<dbReference type="AlphaFoldDB" id="A0A9W9D0N6"/>
<accession>A0A9W9D0N6</accession>
<dbReference type="SUPFAM" id="SSF56784">
    <property type="entry name" value="HAD-like"/>
    <property type="match status" value="1"/>
</dbReference>